<dbReference type="EC" id="3.2.1.25" evidence="3"/>
<dbReference type="Gene3D" id="3.20.20.80">
    <property type="entry name" value="Glycosidases"/>
    <property type="match status" value="1"/>
</dbReference>
<feature type="domain" description="Beta-mannosidase Ig-fold" evidence="8">
    <location>
        <begin position="759"/>
        <end position="839"/>
    </location>
</feature>
<dbReference type="Pfam" id="PF17753">
    <property type="entry name" value="Ig_mannosidase"/>
    <property type="match status" value="1"/>
</dbReference>
<dbReference type="PANTHER" id="PTHR43730:SF1">
    <property type="entry name" value="BETA-MANNOSIDASE"/>
    <property type="match status" value="1"/>
</dbReference>
<dbReference type="InterPro" id="IPR008979">
    <property type="entry name" value="Galactose-bd-like_sf"/>
</dbReference>
<dbReference type="FunFam" id="3.20.20.80:FF:000050">
    <property type="entry name" value="Beta-mannosidase B"/>
    <property type="match status" value="1"/>
</dbReference>
<accession>A0A1M4T1D2</accession>
<protein>
    <recommendedName>
        <fullName evidence="3">beta-mannosidase</fullName>
        <ecNumber evidence="3">3.2.1.25</ecNumber>
    </recommendedName>
</protein>
<comment type="similarity">
    <text evidence="2">Belongs to the glycosyl hydrolase 2 family.</text>
</comment>
<dbReference type="InterPro" id="IPR050887">
    <property type="entry name" value="Beta-mannosidase_GH2"/>
</dbReference>
<keyword evidence="4" id="KW-0378">Hydrolase</keyword>
<dbReference type="Gene3D" id="2.60.40.10">
    <property type="entry name" value="Immunoglobulins"/>
    <property type="match status" value="2"/>
</dbReference>
<dbReference type="Pfam" id="PF22666">
    <property type="entry name" value="Glyco_hydro_2_N2"/>
    <property type="match status" value="1"/>
</dbReference>
<sequence length="841" mass="94006">MSNADRTSYAALDLGGTFALSSPTHTVRTEITLPGDVHGALLAAGEIPDPYFGENEKTVMWVNQTPWTVERSFTATAADIDGYLTLTLAEVDCIAAVLLNGEIIAKTQNAFIRYDIDVTGKVHAGDNTLRIEFAVAPDVARARADAHPFPIPFTKNYQTNGLEGIHMNFIRKAACHAGWDWGICLMPIGVYGTMSLRKSRLARQDSVQVDQAHGEHSVELSIKTRVFAFAQGSVELAHSVDGQLITDKVAVHPGENVFTQNVTIHDPRLWWPAGQGAQPLYELTTTLDGEKTTRQIGLRKLEWIVEPDDIDHTFKCRINGRDITMMGANWIPADAIPSRITPAVIRDLLESAKAANMNMLRIWGGGQYEPDYFYEMCDELGILIWHDFMFACMSYPSDRPFLADVRTEITQQVRRLSHHASIALWCGDNEVIGSLHWYPETKAAPERYVANYDRLNSMLGNIVEDEDPARRFWPSSPSMGYLDFSDGWQMDTRGDTHYWDVWHSAKPFEAYRSVNPRFASEFGFQSFTSMNVIETFAEPRDRNPSSPVMENHQRNAGGNARILETMTRYFRFPRDFDQMVFLSQIQQGLAIKTAIEYWRSTKPRCMGTLYWQINDIWPVASWSSLDYGGQWKLLQYMAKRFFLPVNVVAVPVHETVPTNSRGTPVENAAPTSIVFRGINDTAAPVSIALEIRAVKIGGGDRVVFSGDASVGPDGAITVATMPFADLAADEFLFFSWRDAHGNLLGENDYFPKPYKAYELPEPKIRAAWSEVDGQLVLTLATDKPALFVTASVDIPGYFSDNAVTLLPGRQTDLTFTPRHGATPSAAELIQSLRVRNLSETF</sequence>
<keyword evidence="6" id="KW-0326">Glycosidase</keyword>
<reference evidence="10 11" key="1">
    <citation type="submission" date="2016-11" db="EMBL/GenBank/DDBJ databases">
        <authorList>
            <person name="Jaros S."/>
            <person name="Januszkiewicz K."/>
            <person name="Wedrychowicz H."/>
        </authorList>
    </citation>
    <scope>NUCLEOTIDE SEQUENCE [LARGE SCALE GENOMIC DNA]</scope>
    <source>
        <strain evidence="10 11">DSM 17137</strain>
    </source>
</reference>
<evidence type="ECO:0000259" key="8">
    <source>
        <dbReference type="Pfam" id="PF17753"/>
    </source>
</evidence>
<feature type="domain" description="Beta-mannosidase-like galactose-binding" evidence="9">
    <location>
        <begin position="29"/>
        <end position="191"/>
    </location>
</feature>
<dbReference type="InterPro" id="IPR041625">
    <property type="entry name" value="Beta-mannosidase_Ig"/>
</dbReference>
<dbReference type="Gene3D" id="2.60.120.260">
    <property type="entry name" value="Galactose-binding domain-like"/>
    <property type="match status" value="1"/>
</dbReference>
<keyword evidence="5" id="KW-0325">Glycoprotein</keyword>
<dbReference type="Proteomes" id="UP000184533">
    <property type="component" value="Unassembled WGS sequence"/>
</dbReference>
<feature type="domain" description="Glycoside hydrolase family 2 immunoglobulin-like beta-sandwich" evidence="7">
    <location>
        <begin position="207"/>
        <end position="299"/>
    </location>
</feature>
<dbReference type="Pfam" id="PF00703">
    <property type="entry name" value="Glyco_hydro_2"/>
    <property type="match status" value="1"/>
</dbReference>
<dbReference type="InterPro" id="IPR036156">
    <property type="entry name" value="Beta-gal/glucu_dom_sf"/>
</dbReference>
<dbReference type="SUPFAM" id="SSF49785">
    <property type="entry name" value="Galactose-binding domain-like"/>
    <property type="match status" value="1"/>
</dbReference>
<dbReference type="EMBL" id="FQVC01000001">
    <property type="protein sequence ID" value="SHE38283.1"/>
    <property type="molecule type" value="Genomic_DNA"/>
</dbReference>
<dbReference type="PANTHER" id="PTHR43730">
    <property type="entry name" value="BETA-MANNOSIDASE"/>
    <property type="match status" value="1"/>
</dbReference>
<evidence type="ECO:0000256" key="6">
    <source>
        <dbReference type="ARBA" id="ARBA00023295"/>
    </source>
</evidence>
<evidence type="ECO:0000256" key="5">
    <source>
        <dbReference type="ARBA" id="ARBA00023180"/>
    </source>
</evidence>
<name>A0A1M4T1D2_9HYPH</name>
<dbReference type="GO" id="GO:0006516">
    <property type="term" value="P:glycoprotein catabolic process"/>
    <property type="evidence" value="ECO:0007669"/>
    <property type="project" value="TreeGrafter"/>
</dbReference>
<dbReference type="SUPFAM" id="SSF49303">
    <property type="entry name" value="beta-Galactosidase/glucuronidase domain"/>
    <property type="match status" value="2"/>
</dbReference>
<evidence type="ECO:0000256" key="3">
    <source>
        <dbReference type="ARBA" id="ARBA00012754"/>
    </source>
</evidence>
<dbReference type="InterPro" id="IPR013783">
    <property type="entry name" value="Ig-like_fold"/>
</dbReference>
<evidence type="ECO:0000313" key="11">
    <source>
        <dbReference type="Proteomes" id="UP000184533"/>
    </source>
</evidence>
<proteinExistence type="inferred from homology"/>
<dbReference type="GO" id="GO:0004567">
    <property type="term" value="F:beta-mannosidase activity"/>
    <property type="evidence" value="ECO:0007669"/>
    <property type="project" value="UniProtKB-EC"/>
</dbReference>
<evidence type="ECO:0000313" key="10">
    <source>
        <dbReference type="EMBL" id="SHE38283.1"/>
    </source>
</evidence>
<evidence type="ECO:0000256" key="2">
    <source>
        <dbReference type="ARBA" id="ARBA00007401"/>
    </source>
</evidence>
<comment type="catalytic activity">
    <reaction evidence="1">
        <text>Hydrolysis of terminal, non-reducing beta-D-mannose residues in beta-D-mannosides.</text>
        <dbReference type="EC" id="3.2.1.25"/>
    </reaction>
</comment>
<dbReference type="GO" id="GO:0005975">
    <property type="term" value="P:carbohydrate metabolic process"/>
    <property type="evidence" value="ECO:0007669"/>
    <property type="project" value="InterPro"/>
</dbReference>
<dbReference type="InterPro" id="IPR006102">
    <property type="entry name" value="Ig-like_GH2"/>
</dbReference>
<organism evidence="10 11">
    <name type="scientific">Devosia limi DSM 17137</name>
    <dbReference type="NCBI Taxonomy" id="1121477"/>
    <lineage>
        <taxon>Bacteria</taxon>
        <taxon>Pseudomonadati</taxon>
        <taxon>Pseudomonadota</taxon>
        <taxon>Alphaproteobacteria</taxon>
        <taxon>Hyphomicrobiales</taxon>
        <taxon>Devosiaceae</taxon>
        <taxon>Devosia</taxon>
    </lineage>
</organism>
<evidence type="ECO:0000259" key="9">
    <source>
        <dbReference type="Pfam" id="PF22666"/>
    </source>
</evidence>
<evidence type="ECO:0000256" key="4">
    <source>
        <dbReference type="ARBA" id="ARBA00022801"/>
    </source>
</evidence>
<dbReference type="AlphaFoldDB" id="A0A1M4T1D2"/>
<evidence type="ECO:0000256" key="1">
    <source>
        <dbReference type="ARBA" id="ARBA00000829"/>
    </source>
</evidence>
<evidence type="ECO:0000259" key="7">
    <source>
        <dbReference type="Pfam" id="PF00703"/>
    </source>
</evidence>
<dbReference type="SUPFAM" id="SSF51445">
    <property type="entry name" value="(Trans)glycosidases"/>
    <property type="match status" value="1"/>
</dbReference>
<dbReference type="RefSeq" id="WP_072866432.1">
    <property type="nucleotide sequence ID" value="NZ_FQVC01000001.1"/>
</dbReference>
<gene>
    <name evidence="10" type="ORF">SAMN02745223_00231</name>
</gene>
<dbReference type="InterPro" id="IPR054593">
    <property type="entry name" value="Beta-mannosidase-like_N2"/>
</dbReference>
<dbReference type="InterPro" id="IPR017853">
    <property type="entry name" value="GH"/>
</dbReference>